<dbReference type="PROSITE" id="PS52043">
    <property type="entry name" value="UBR4_E3"/>
    <property type="match status" value="1"/>
</dbReference>
<keyword evidence="5" id="KW-0539">Nucleus</keyword>
<dbReference type="OrthoDB" id="1934379at2759"/>
<organism evidence="9 10">
    <name type="scientific">Kingdonia uniflora</name>
    <dbReference type="NCBI Taxonomy" id="39325"/>
    <lineage>
        <taxon>Eukaryota</taxon>
        <taxon>Viridiplantae</taxon>
        <taxon>Streptophyta</taxon>
        <taxon>Embryophyta</taxon>
        <taxon>Tracheophyta</taxon>
        <taxon>Spermatophyta</taxon>
        <taxon>Magnoliopsida</taxon>
        <taxon>Ranunculales</taxon>
        <taxon>Circaeasteraceae</taxon>
        <taxon>Kingdonia</taxon>
    </lineage>
</organism>
<keyword evidence="10" id="KW-1185">Reference proteome</keyword>
<comment type="similarity">
    <text evidence="6">Belongs to the UBR4 family.</text>
</comment>
<dbReference type="PANTHER" id="PTHR31384">
    <property type="entry name" value="AUXIN RESPONSE FACTOR 4-RELATED"/>
    <property type="match status" value="1"/>
</dbReference>
<reference evidence="9 10" key="1">
    <citation type="journal article" date="2020" name="IScience">
        <title>Genome Sequencing of the Endangered Kingdonia uniflora (Circaeasteraceae, Ranunculales) Reveals Potential Mechanisms of Evolutionary Specialization.</title>
        <authorList>
            <person name="Sun Y."/>
            <person name="Deng T."/>
            <person name="Zhang A."/>
            <person name="Moore M.J."/>
            <person name="Landis J.B."/>
            <person name="Lin N."/>
            <person name="Zhang H."/>
            <person name="Zhang X."/>
            <person name="Huang J."/>
            <person name="Zhang X."/>
            <person name="Sun H."/>
            <person name="Wang H."/>
        </authorList>
    </citation>
    <scope>NUCLEOTIDE SEQUENCE [LARGE SCALE GENOMIC DNA]</scope>
    <source>
        <strain evidence="9">TB1705</strain>
        <tissue evidence="9">Leaf</tissue>
    </source>
</reference>
<dbReference type="EMBL" id="JACGCM010000715">
    <property type="protein sequence ID" value="KAF6167898.1"/>
    <property type="molecule type" value="Genomic_DNA"/>
</dbReference>
<dbReference type="InterPro" id="IPR025704">
    <property type="entry name" value="E3_Ub_ligase_UBR4_C"/>
</dbReference>
<dbReference type="Proteomes" id="UP000541444">
    <property type="component" value="Unassembled WGS sequence"/>
</dbReference>
<dbReference type="PANTHER" id="PTHR31384:SF79">
    <property type="entry name" value="AUXIN RESPONSE FACTOR 2"/>
    <property type="match status" value="1"/>
</dbReference>
<dbReference type="GO" id="GO:0003677">
    <property type="term" value="F:DNA binding"/>
    <property type="evidence" value="ECO:0007669"/>
    <property type="project" value="UniProtKB-KW"/>
</dbReference>
<comment type="caution">
    <text evidence="9">The sequence shown here is derived from an EMBL/GenBank/DDBJ whole genome shotgun (WGS) entry which is preliminary data.</text>
</comment>
<keyword evidence="6" id="KW-0862">Zinc</keyword>
<evidence type="ECO:0000256" key="1">
    <source>
        <dbReference type="ARBA" id="ARBA00004123"/>
    </source>
</evidence>
<evidence type="ECO:0000259" key="8">
    <source>
        <dbReference type="Pfam" id="PF13764"/>
    </source>
</evidence>
<protein>
    <recommendedName>
        <fullName evidence="8">E3 ubiquitin ligase UBR4 C-terminal domain-containing protein</fullName>
    </recommendedName>
</protein>
<feature type="region of interest" description="UBR4 E3 catalytic module" evidence="6">
    <location>
        <begin position="6"/>
        <end position="138"/>
    </location>
</feature>
<keyword evidence="3" id="KW-0238">DNA-binding</keyword>
<dbReference type="InterPro" id="IPR044835">
    <property type="entry name" value="ARF_plant"/>
</dbReference>
<dbReference type="AlphaFoldDB" id="A0A7J7NLS9"/>
<keyword evidence="2" id="KW-0805">Transcription regulation</keyword>
<proteinExistence type="inferred from homology"/>
<comment type="subcellular location">
    <subcellularLocation>
        <location evidence="1">Nucleus</location>
    </subcellularLocation>
</comment>
<gene>
    <name evidence="9" type="ORF">GIB67_027676</name>
</gene>
<dbReference type="Pfam" id="PF13764">
    <property type="entry name" value="E3_UbLigase_R4"/>
    <property type="match status" value="1"/>
</dbReference>
<dbReference type="SUPFAM" id="SSF101936">
    <property type="entry name" value="DNA-binding pseudobarrel domain"/>
    <property type="match status" value="1"/>
</dbReference>
<feature type="domain" description="E3 ubiquitin ligase UBR4 C-terminal" evidence="8">
    <location>
        <begin position="81"/>
        <end position="137"/>
    </location>
</feature>
<dbReference type="GO" id="GO:0008270">
    <property type="term" value="F:zinc ion binding"/>
    <property type="evidence" value="ECO:0007669"/>
    <property type="project" value="UniProtKB-KW"/>
</dbReference>
<keyword evidence="6" id="KW-0479">Metal-binding</keyword>
<sequence>MPVYQLSSKIFYRVIDVELKAKADTDEVFAQVTFLPESNQDENSAEKEPPLPPAQRPHVHLFCKTLTNLDTSTHVGFPVLGRHADECLPPLGDRFLEEKICKLHHAIRDEKQRQALRKREELLQGHGMRQELSSDGGE</sequence>
<dbReference type="Gene3D" id="2.40.330.10">
    <property type="entry name" value="DNA-binding pseudobarrel domain"/>
    <property type="match status" value="1"/>
</dbReference>
<name>A0A7J7NLS9_9MAGN</name>
<dbReference type="GO" id="GO:0006355">
    <property type="term" value="P:regulation of DNA-templated transcription"/>
    <property type="evidence" value="ECO:0007669"/>
    <property type="project" value="InterPro"/>
</dbReference>
<evidence type="ECO:0000256" key="4">
    <source>
        <dbReference type="ARBA" id="ARBA00023163"/>
    </source>
</evidence>
<evidence type="ECO:0000256" key="6">
    <source>
        <dbReference type="PROSITE-ProRule" id="PRU01388"/>
    </source>
</evidence>
<accession>A0A7J7NLS9</accession>
<dbReference type="GO" id="GO:0005634">
    <property type="term" value="C:nucleus"/>
    <property type="evidence" value="ECO:0007669"/>
    <property type="project" value="UniProtKB-SubCell"/>
</dbReference>
<evidence type="ECO:0000313" key="10">
    <source>
        <dbReference type="Proteomes" id="UP000541444"/>
    </source>
</evidence>
<evidence type="ECO:0000313" key="9">
    <source>
        <dbReference type="EMBL" id="KAF6167898.1"/>
    </source>
</evidence>
<dbReference type="InterPro" id="IPR015300">
    <property type="entry name" value="DNA-bd_pseudobarrel_sf"/>
</dbReference>
<evidence type="ECO:0000256" key="3">
    <source>
        <dbReference type="ARBA" id="ARBA00023125"/>
    </source>
</evidence>
<dbReference type="GO" id="GO:0009725">
    <property type="term" value="P:response to hormone"/>
    <property type="evidence" value="ECO:0007669"/>
    <property type="project" value="InterPro"/>
</dbReference>
<feature type="region of interest" description="Disordered" evidence="7">
    <location>
        <begin position="35"/>
        <end position="56"/>
    </location>
</feature>
<keyword evidence="4" id="KW-0804">Transcription</keyword>
<evidence type="ECO:0000256" key="2">
    <source>
        <dbReference type="ARBA" id="ARBA00023015"/>
    </source>
</evidence>
<keyword evidence="6" id="KW-0863">Zinc-finger</keyword>
<evidence type="ECO:0000256" key="5">
    <source>
        <dbReference type="ARBA" id="ARBA00023242"/>
    </source>
</evidence>
<evidence type="ECO:0000256" key="7">
    <source>
        <dbReference type="SAM" id="MobiDB-lite"/>
    </source>
</evidence>